<dbReference type="PRINTS" id="PR00081">
    <property type="entry name" value="GDHRDH"/>
</dbReference>
<comment type="caution">
    <text evidence="2">The sequence shown here is derived from an EMBL/GenBank/DDBJ whole genome shotgun (WGS) entry which is preliminary data.</text>
</comment>
<dbReference type="NCBIfam" id="NF004846">
    <property type="entry name" value="PRK06197.1"/>
    <property type="match status" value="1"/>
</dbReference>
<dbReference type="Gene3D" id="3.40.50.720">
    <property type="entry name" value="NAD(P)-binding Rossmann-like Domain"/>
    <property type="match status" value="1"/>
</dbReference>
<keyword evidence="1" id="KW-0560">Oxidoreductase</keyword>
<proteinExistence type="predicted"/>
<dbReference type="PANTHER" id="PTHR43157:SF31">
    <property type="entry name" value="PHOSPHATIDYLINOSITOL-GLYCAN BIOSYNTHESIS CLASS F PROTEIN"/>
    <property type="match status" value="1"/>
</dbReference>
<dbReference type="InterPro" id="IPR002347">
    <property type="entry name" value="SDR_fam"/>
</dbReference>
<reference evidence="2 3" key="1">
    <citation type="submission" date="2012-11" db="EMBL/GenBank/DDBJ databases">
        <title>Whole genome sequence of Acidocella aminolytica 101 = DSM 11237.</title>
        <authorList>
            <person name="Azuma Y."/>
            <person name="Higashiura N."/>
            <person name="Hirakawa H."/>
            <person name="Matsushita K."/>
        </authorList>
    </citation>
    <scope>NUCLEOTIDE SEQUENCE [LARGE SCALE GENOMIC DNA]</scope>
    <source>
        <strain evidence="3">101 / DSM 11237</strain>
    </source>
</reference>
<keyword evidence="3" id="KW-1185">Reference proteome</keyword>
<dbReference type="STRING" id="1120923.SAMN02746095_00359"/>
<dbReference type="Pfam" id="PF00106">
    <property type="entry name" value="adh_short"/>
    <property type="match status" value="1"/>
</dbReference>
<dbReference type="RefSeq" id="WP_048877812.1">
    <property type="nucleotide sequence ID" value="NZ_BANC01000020.1"/>
</dbReference>
<gene>
    <name evidence="2" type="ORF">Aam_020_127</name>
</gene>
<dbReference type="SUPFAM" id="SSF51735">
    <property type="entry name" value="NAD(P)-binding Rossmann-fold domains"/>
    <property type="match status" value="1"/>
</dbReference>
<dbReference type="InterPro" id="IPR036291">
    <property type="entry name" value="NAD(P)-bd_dom_sf"/>
</dbReference>
<accession>A0A0D6PDT5</accession>
<sequence length="308" mass="33108">MSLWPNARLPDLSGQTAVITGANSGIGYYAALEFARAGADVILACRSVERGKAALAGIEVQARGRARLELLDLADLESVRAFAARIAARQEAIDILLNNAGVMAPPTRQTTAQGFELQLGVNFLGHFLLTALLMEKLRKTRATRIIQVSSIAHRQGRMAWEDLQSERQYRAWNAYRQSKLAMLIFALELGRRAEAAGLKALSLAAHPGIAATELVRNGPGRNSLIGVLQNLAAPLIQQPGDAGAWPLILAGIDPAARQGAYYGPQGWLECRGLPGAAKAEPKALDKDAGQRLWDAAEQLTGTAFRLYP</sequence>
<dbReference type="EMBL" id="BANC01000020">
    <property type="protein sequence ID" value="GAN79363.1"/>
    <property type="molecule type" value="Genomic_DNA"/>
</dbReference>
<dbReference type="Proteomes" id="UP000032668">
    <property type="component" value="Unassembled WGS sequence"/>
</dbReference>
<dbReference type="GO" id="GO:0016491">
    <property type="term" value="F:oxidoreductase activity"/>
    <property type="evidence" value="ECO:0007669"/>
    <property type="project" value="UniProtKB-KW"/>
</dbReference>
<dbReference type="PANTHER" id="PTHR43157">
    <property type="entry name" value="PHOSPHATIDYLINOSITOL-GLYCAN BIOSYNTHESIS CLASS F PROTEIN-RELATED"/>
    <property type="match status" value="1"/>
</dbReference>
<dbReference type="OrthoDB" id="109589at2"/>
<protein>
    <submittedName>
        <fullName evidence="2">Oxidoreductase/dehydrogenase</fullName>
    </submittedName>
</protein>
<name>A0A0D6PDT5_9PROT</name>
<evidence type="ECO:0000313" key="2">
    <source>
        <dbReference type="EMBL" id="GAN79363.1"/>
    </source>
</evidence>
<dbReference type="AlphaFoldDB" id="A0A0D6PDT5"/>
<dbReference type="NCBIfam" id="NF004513">
    <property type="entry name" value="PRK05854.1"/>
    <property type="match status" value="1"/>
</dbReference>
<organism evidence="2 3">
    <name type="scientific">Acidocella aminolytica 101 = DSM 11237</name>
    <dbReference type="NCBI Taxonomy" id="1120923"/>
    <lineage>
        <taxon>Bacteria</taxon>
        <taxon>Pseudomonadati</taxon>
        <taxon>Pseudomonadota</taxon>
        <taxon>Alphaproteobacteria</taxon>
        <taxon>Acetobacterales</taxon>
        <taxon>Acidocellaceae</taxon>
        <taxon>Acidocella</taxon>
    </lineage>
</organism>
<evidence type="ECO:0000313" key="3">
    <source>
        <dbReference type="Proteomes" id="UP000032668"/>
    </source>
</evidence>
<evidence type="ECO:0000256" key="1">
    <source>
        <dbReference type="ARBA" id="ARBA00023002"/>
    </source>
</evidence>